<keyword evidence="11" id="KW-0325">Glycoprotein</keyword>
<dbReference type="EC" id="3.1.3.1" evidence="3"/>
<evidence type="ECO:0000256" key="12">
    <source>
        <dbReference type="ARBA" id="ARBA00023288"/>
    </source>
</evidence>
<dbReference type="GO" id="GO:0098552">
    <property type="term" value="C:side of membrane"/>
    <property type="evidence" value="ECO:0007669"/>
    <property type="project" value="UniProtKB-KW"/>
</dbReference>
<evidence type="ECO:0000256" key="4">
    <source>
        <dbReference type="ARBA" id="ARBA00022475"/>
    </source>
</evidence>
<feature type="binding site" evidence="14">
    <location>
        <position position="61"/>
    </location>
    <ligand>
        <name>Zn(2+)</name>
        <dbReference type="ChEBI" id="CHEBI:29105"/>
        <label>2</label>
    </ligand>
</feature>
<evidence type="ECO:0000256" key="16">
    <source>
        <dbReference type="SAM" id="SignalP"/>
    </source>
</evidence>
<dbReference type="CDD" id="cd16012">
    <property type="entry name" value="ALP"/>
    <property type="match status" value="1"/>
</dbReference>
<evidence type="ECO:0000256" key="1">
    <source>
        <dbReference type="ARBA" id="ARBA00004609"/>
    </source>
</evidence>
<evidence type="ECO:0000256" key="10">
    <source>
        <dbReference type="ARBA" id="ARBA00023136"/>
    </source>
</evidence>
<evidence type="ECO:0000256" key="6">
    <source>
        <dbReference type="ARBA" id="ARBA00022723"/>
    </source>
</evidence>
<feature type="signal peptide" evidence="16">
    <location>
        <begin position="1"/>
        <end position="19"/>
    </location>
</feature>
<dbReference type="PANTHER" id="PTHR11596:SF91">
    <property type="entry name" value="ALKALINE PHOSPHATASE-RELATED"/>
    <property type="match status" value="1"/>
</dbReference>
<accession>A0A8D8SR24</accession>
<dbReference type="FunFam" id="3.40.720.10:FF:000008">
    <property type="entry name" value="Alkaline phosphatase"/>
    <property type="match status" value="1"/>
</dbReference>
<keyword evidence="9 14" id="KW-0460">Magnesium</keyword>
<dbReference type="GO" id="GO:0004035">
    <property type="term" value="F:alkaline phosphatase activity"/>
    <property type="evidence" value="ECO:0007669"/>
    <property type="project" value="UniProtKB-EC"/>
</dbReference>
<dbReference type="PRINTS" id="PR00113">
    <property type="entry name" value="ALKPHPHTASE"/>
</dbReference>
<comment type="subcellular location">
    <subcellularLocation>
        <location evidence="1">Cell membrane</location>
        <topology evidence="1">Lipid-anchor</topology>
        <topology evidence="1">GPI-anchor</topology>
    </subcellularLocation>
</comment>
<feature type="binding site" evidence="14">
    <location>
        <position position="331"/>
    </location>
    <ligand>
        <name>Mg(2+)</name>
        <dbReference type="ChEBI" id="CHEBI:18420"/>
    </ligand>
</feature>
<evidence type="ECO:0000256" key="2">
    <source>
        <dbReference type="ARBA" id="ARBA00005984"/>
    </source>
</evidence>
<keyword evidence="8 14" id="KW-0862">Zinc</keyword>
<feature type="binding site" evidence="14">
    <location>
        <position position="378"/>
    </location>
    <ligand>
        <name>Zn(2+)</name>
        <dbReference type="ChEBI" id="CHEBI:29105"/>
        <label>2</label>
    </ligand>
</feature>
<evidence type="ECO:0000256" key="9">
    <source>
        <dbReference type="ARBA" id="ARBA00022842"/>
    </source>
</evidence>
<feature type="chain" id="PRO_5033962989" description="alkaline phosphatase" evidence="16">
    <location>
        <begin position="20"/>
        <end position="589"/>
    </location>
</feature>
<feature type="binding site" evidence="14">
    <location>
        <position position="174"/>
    </location>
    <ligand>
        <name>Mg(2+)</name>
        <dbReference type="ChEBI" id="CHEBI:18420"/>
    </ligand>
</feature>
<feature type="binding site" evidence="14">
    <location>
        <position position="336"/>
    </location>
    <ligand>
        <name>Zn(2+)</name>
        <dbReference type="ChEBI" id="CHEBI:29105"/>
        <label>2</label>
    </ligand>
</feature>
<dbReference type="Gene3D" id="3.40.720.10">
    <property type="entry name" value="Alkaline Phosphatase, subunit A"/>
    <property type="match status" value="1"/>
</dbReference>
<keyword evidence="4" id="KW-1003">Cell membrane</keyword>
<keyword evidence="10" id="KW-0472">Membrane</keyword>
<feature type="binding site" evidence="14">
    <location>
        <position position="377"/>
    </location>
    <ligand>
        <name>Zn(2+)</name>
        <dbReference type="ChEBI" id="CHEBI:29105"/>
        <label>2</label>
    </ligand>
</feature>
<keyword evidence="16" id="KW-0732">Signal</keyword>
<dbReference type="EMBL" id="HBUF01233641">
    <property type="protein sequence ID" value="CAG6674362.1"/>
    <property type="molecule type" value="Transcribed_RNA"/>
</dbReference>
<dbReference type="PANTHER" id="PTHR11596">
    <property type="entry name" value="ALKALINE PHOSPHATASE"/>
    <property type="match status" value="1"/>
</dbReference>
<evidence type="ECO:0000256" key="13">
    <source>
        <dbReference type="PIRSR" id="PIRSR601952-1"/>
    </source>
</evidence>
<dbReference type="SUPFAM" id="SSF53649">
    <property type="entry name" value="Alkaline phosphatase-like"/>
    <property type="match status" value="1"/>
</dbReference>
<comment type="similarity">
    <text evidence="2 15">Belongs to the alkaline phosphatase family.</text>
</comment>
<evidence type="ECO:0000313" key="17">
    <source>
        <dbReference type="EMBL" id="CAG6674364.1"/>
    </source>
</evidence>
<evidence type="ECO:0000256" key="3">
    <source>
        <dbReference type="ARBA" id="ARBA00012647"/>
    </source>
</evidence>
<dbReference type="InterPro" id="IPR001952">
    <property type="entry name" value="Alkaline_phosphatase"/>
</dbReference>
<protein>
    <recommendedName>
        <fullName evidence="3">alkaline phosphatase</fullName>
        <ecNumber evidence="3">3.1.3.1</ecNumber>
    </recommendedName>
</protein>
<evidence type="ECO:0000256" key="11">
    <source>
        <dbReference type="ARBA" id="ARBA00023180"/>
    </source>
</evidence>
<evidence type="ECO:0000256" key="14">
    <source>
        <dbReference type="PIRSR" id="PIRSR601952-2"/>
    </source>
</evidence>
<comment type="cofactor">
    <cofactor evidence="14">
        <name>Mg(2+)</name>
        <dbReference type="ChEBI" id="CHEBI:18420"/>
    </cofactor>
    <text evidence="14">Binds 1 Mg(2+) ion.</text>
</comment>
<dbReference type="SMART" id="SM00098">
    <property type="entry name" value="alkPPc"/>
    <property type="match status" value="1"/>
</dbReference>
<dbReference type="EMBL" id="HBUF01233642">
    <property type="protein sequence ID" value="CAG6674363.1"/>
    <property type="molecule type" value="Transcribed_RNA"/>
</dbReference>
<feature type="binding site" evidence="14">
    <location>
        <position position="451"/>
    </location>
    <ligand>
        <name>Zn(2+)</name>
        <dbReference type="ChEBI" id="CHEBI:29105"/>
        <label>2</label>
    </ligand>
</feature>
<dbReference type="AlphaFoldDB" id="A0A8D8SR24"/>
<proteinExistence type="inferred from homology"/>
<evidence type="ECO:0000256" key="15">
    <source>
        <dbReference type="RuleBase" id="RU003946"/>
    </source>
</evidence>
<comment type="cofactor">
    <cofactor evidence="14">
        <name>Zn(2+)</name>
        <dbReference type="ChEBI" id="CHEBI:29105"/>
    </cofactor>
    <text evidence="14">Binds 2 Zn(2+) ions.</text>
</comment>
<dbReference type="EMBL" id="HBUF01233643">
    <property type="protein sequence ID" value="CAG6674364.1"/>
    <property type="molecule type" value="Transcribed_RNA"/>
</dbReference>
<dbReference type="InterPro" id="IPR017850">
    <property type="entry name" value="Alkaline_phosphatase_core_sf"/>
</dbReference>
<evidence type="ECO:0000256" key="7">
    <source>
        <dbReference type="ARBA" id="ARBA00022801"/>
    </source>
</evidence>
<keyword evidence="7" id="KW-0378">Hydrolase</keyword>
<feature type="binding site" evidence="14">
    <location>
        <position position="61"/>
    </location>
    <ligand>
        <name>Mg(2+)</name>
        <dbReference type="ChEBI" id="CHEBI:18420"/>
    </ligand>
</feature>
<feature type="active site" description="Phosphoserine intermediate" evidence="13">
    <location>
        <position position="111"/>
    </location>
</feature>
<keyword evidence="6 14" id="KW-0479">Metal-binding</keyword>
<name>A0A8D8SR24_9HEMI</name>
<feature type="binding site" evidence="14">
    <location>
        <position position="172"/>
    </location>
    <ligand>
        <name>Mg(2+)</name>
        <dbReference type="ChEBI" id="CHEBI:18420"/>
    </ligand>
</feature>
<reference evidence="17" key="1">
    <citation type="submission" date="2021-05" db="EMBL/GenBank/DDBJ databases">
        <authorList>
            <person name="Alioto T."/>
            <person name="Alioto T."/>
            <person name="Gomez Garrido J."/>
        </authorList>
    </citation>
    <scope>NUCLEOTIDE SEQUENCE</scope>
</reference>
<evidence type="ECO:0000256" key="5">
    <source>
        <dbReference type="ARBA" id="ARBA00022622"/>
    </source>
</evidence>
<organism evidence="17">
    <name type="scientific">Cacopsylla melanoneura</name>
    <dbReference type="NCBI Taxonomy" id="428564"/>
    <lineage>
        <taxon>Eukaryota</taxon>
        <taxon>Metazoa</taxon>
        <taxon>Ecdysozoa</taxon>
        <taxon>Arthropoda</taxon>
        <taxon>Hexapoda</taxon>
        <taxon>Insecta</taxon>
        <taxon>Pterygota</taxon>
        <taxon>Neoptera</taxon>
        <taxon>Paraneoptera</taxon>
        <taxon>Hemiptera</taxon>
        <taxon>Sternorrhyncha</taxon>
        <taxon>Psylloidea</taxon>
        <taxon>Psyllidae</taxon>
        <taxon>Psyllinae</taxon>
        <taxon>Cacopsylla</taxon>
    </lineage>
</organism>
<dbReference type="GO" id="GO:0046872">
    <property type="term" value="F:metal ion binding"/>
    <property type="evidence" value="ECO:0007669"/>
    <property type="project" value="UniProtKB-KW"/>
</dbReference>
<feature type="binding site" evidence="14">
    <location>
        <position position="340"/>
    </location>
    <ligand>
        <name>Zn(2+)</name>
        <dbReference type="ChEBI" id="CHEBI:29105"/>
        <label>2</label>
    </ligand>
</feature>
<dbReference type="Pfam" id="PF00245">
    <property type="entry name" value="Alk_phosphatase"/>
    <property type="match status" value="1"/>
</dbReference>
<evidence type="ECO:0000256" key="8">
    <source>
        <dbReference type="ARBA" id="ARBA00022833"/>
    </source>
</evidence>
<keyword evidence="5" id="KW-0336">GPI-anchor</keyword>
<dbReference type="GO" id="GO:0005886">
    <property type="term" value="C:plasma membrane"/>
    <property type="evidence" value="ECO:0007669"/>
    <property type="project" value="UniProtKB-SubCell"/>
</dbReference>
<sequence>MDHLVVYLLFFNIIFRNQAQQVLDKDYWYKDAQEGIRRRLALFGNHLSDERAKNIILMVGDGMGLSTLTASRILKGQKLGISGEEYHLAWDKFPAVALAKTYNLDAQIGESSACATALSCGVKANYETLGLDGRGKFENCVSSFSARVESVLEWSQKAGKATGIVTNTRVTHATPAAFYGHSPSRYWEDDGKVPFVARKQCKDLARQLVEDYPGKDIDVIFGGGRRHWLPKVAKDPEDHMEEGRRLDGRNLVEDWLRDKRKRGIKAAYVWNKQQMDKLEMNVQQVLGLFAYSHMDFELDRDKSGDPSLAEMTIKALSILKRNSNGFFLFIESGRIDHAHHYNNPHRALDETLALEETLLQVLALVNLSETLIVITADHSHVMTIGGMSTPRGNSILGMDSKVSDIDGLPYSTLLYSNGPGFSVPRLVPSNASATDKNSVHGSGVPRHWATHSGEDVPVYASGPLASVLLTGTMDQSYIPHALAYIACLGEYRERCNGTRTHNLSTSPTFNISKATTPPACIVPNNSRDAVVLASSVIRDDPGGGVAMNQATPTFPSSLVKYLVYSVAMFVLNRIEGASVVMLCCLVWVS</sequence>
<keyword evidence="12" id="KW-0449">Lipoprotein</keyword>